<dbReference type="EMBL" id="AP022583">
    <property type="protein sequence ID" value="BBY05238.1"/>
    <property type="molecule type" value="Genomic_DNA"/>
</dbReference>
<keyword evidence="4" id="KW-0511">Multifunctional enzyme</keyword>
<dbReference type="AlphaFoldDB" id="A0A7I7P9I5"/>
<reference evidence="6 9" key="2">
    <citation type="journal article" date="2019" name="Emerg. Microbes Infect.">
        <title>Comprehensive subspecies identification of 175 nontuberculous mycobacteria species based on 7547 genomic profiles.</title>
        <authorList>
            <person name="Matsumoto Y."/>
            <person name="Kinjo T."/>
            <person name="Motooka D."/>
            <person name="Nabeya D."/>
            <person name="Jung N."/>
            <person name="Uechi K."/>
            <person name="Horii T."/>
            <person name="Iida T."/>
            <person name="Fujita J."/>
            <person name="Nakamura S."/>
        </authorList>
    </citation>
    <scope>NUCLEOTIDE SEQUENCE [LARGE SCALE GENOMIC DNA]</scope>
    <source>
        <strain evidence="6 9">JCM 16367</strain>
    </source>
</reference>
<dbReference type="Gene3D" id="3.40.366.10">
    <property type="entry name" value="Malonyl-Coenzyme A Acyl Carrier Protein, domain 2"/>
    <property type="match status" value="1"/>
</dbReference>
<dbReference type="PROSITE" id="PS52004">
    <property type="entry name" value="KS3_2"/>
    <property type="match status" value="1"/>
</dbReference>
<keyword evidence="2" id="KW-0597">Phosphoprotein</keyword>
<reference evidence="7 8" key="1">
    <citation type="submission" date="2017-02" db="EMBL/GenBank/DDBJ databases">
        <title>The new phylogeny of genus Mycobacterium.</title>
        <authorList>
            <person name="Tortoli E."/>
            <person name="Trovato A."/>
            <person name="Cirillo D.M."/>
        </authorList>
    </citation>
    <scope>NUCLEOTIDE SEQUENCE [LARGE SCALE GENOMIC DNA]</scope>
    <source>
        <strain evidence="7 8">DSM 45145</strain>
    </source>
</reference>
<dbReference type="CDD" id="cd00833">
    <property type="entry name" value="PKS"/>
    <property type="match status" value="1"/>
</dbReference>
<evidence type="ECO:0000313" key="7">
    <source>
        <dbReference type="EMBL" id="ORB18166.1"/>
    </source>
</evidence>
<dbReference type="Pfam" id="PF00698">
    <property type="entry name" value="Acyl_transf_1"/>
    <property type="match status" value="1"/>
</dbReference>
<dbReference type="PROSITE" id="PS00012">
    <property type="entry name" value="PHOSPHOPANTETHEINE"/>
    <property type="match status" value="1"/>
</dbReference>
<organism evidence="6 9">
    <name type="scientific">Mycobacterium noviomagense</name>
    <dbReference type="NCBI Taxonomy" id="459858"/>
    <lineage>
        <taxon>Bacteria</taxon>
        <taxon>Bacillati</taxon>
        <taxon>Actinomycetota</taxon>
        <taxon>Actinomycetes</taxon>
        <taxon>Mycobacteriales</taxon>
        <taxon>Mycobacteriaceae</taxon>
        <taxon>Mycobacterium</taxon>
    </lineage>
</organism>
<name>A0A7I7P9I5_9MYCO</name>
<dbReference type="Pfam" id="PF00109">
    <property type="entry name" value="ketoacyl-synt"/>
    <property type="match status" value="1"/>
</dbReference>
<keyword evidence="3" id="KW-0808">Transferase</keyword>
<dbReference type="Proteomes" id="UP000466894">
    <property type="component" value="Chromosome"/>
</dbReference>
<dbReference type="InterPro" id="IPR006162">
    <property type="entry name" value="Ppantetheine_attach_site"/>
</dbReference>
<dbReference type="KEGG" id="mnv:MNVI_05560"/>
<dbReference type="SUPFAM" id="SSF55048">
    <property type="entry name" value="Probable ACP-binding domain of malonyl-CoA ACP transacylase"/>
    <property type="match status" value="1"/>
</dbReference>
<evidence type="ECO:0000256" key="4">
    <source>
        <dbReference type="ARBA" id="ARBA00023268"/>
    </source>
</evidence>
<dbReference type="Gene3D" id="3.30.70.3290">
    <property type="match status" value="1"/>
</dbReference>
<dbReference type="Gene3D" id="3.40.47.10">
    <property type="match status" value="1"/>
</dbReference>
<dbReference type="InterPro" id="IPR050091">
    <property type="entry name" value="PKS_NRPS_Biosynth_Enz"/>
</dbReference>
<dbReference type="GO" id="GO:0006633">
    <property type="term" value="P:fatty acid biosynthetic process"/>
    <property type="evidence" value="ECO:0007669"/>
    <property type="project" value="InterPro"/>
</dbReference>
<dbReference type="InterPro" id="IPR018201">
    <property type="entry name" value="Ketoacyl_synth_AS"/>
</dbReference>
<gene>
    <name evidence="7" type="ORF">BST37_01680</name>
    <name evidence="6" type="ORF">MNVI_05560</name>
</gene>
<evidence type="ECO:0000313" key="9">
    <source>
        <dbReference type="Proteomes" id="UP000466894"/>
    </source>
</evidence>
<evidence type="ECO:0000259" key="5">
    <source>
        <dbReference type="PROSITE" id="PS52004"/>
    </source>
</evidence>
<dbReference type="Pfam" id="PF02801">
    <property type="entry name" value="Ketoacyl-synt_C"/>
    <property type="match status" value="1"/>
</dbReference>
<keyword evidence="1" id="KW-0596">Phosphopantetheine</keyword>
<dbReference type="InterPro" id="IPR014043">
    <property type="entry name" value="Acyl_transferase_dom"/>
</dbReference>
<dbReference type="GO" id="GO:0004312">
    <property type="term" value="F:fatty acid synthase activity"/>
    <property type="evidence" value="ECO:0007669"/>
    <property type="project" value="TreeGrafter"/>
</dbReference>
<evidence type="ECO:0000256" key="1">
    <source>
        <dbReference type="ARBA" id="ARBA00022450"/>
    </source>
</evidence>
<dbReference type="InterPro" id="IPR036736">
    <property type="entry name" value="ACP-like_sf"/>
</dbReference>
<evidence type="ECO:0000313" key="6">
    <source>
        <dbReference type="EMBL" id="BBY05238.1"/>
    </source>
</evidence>
<dbReference type="PROSITE" id="PS00606">
    <property type="entry name" value="KS3_1"/>
    <property type="match status" value="1"/>
</dbReference>
<dbReference type="OrthoDB" id="9778690at2"/>
<dbReference type="SMART" id="SM00825">
    <property type="entry name" value="PKS_KS"/>
    <property type="match status" value="1"/>
</dbReference>
<evidence type="ECO:0000256" key="2">
    <source>
        <dbReference type="ARBA" id="ARBA00022553"/>
    </source>
</evidence>
<dbReference type="InterPro" id="IPR032821">
    <property type="entry name" value="PKS_assoc"/>
</dbReference>
<dbReference type="GO" id="GO:0004315">
    <property type="term" value="F:3-oxoacyl-[acyl-carrier-protein] synthase activity"/>
    <property type="evidence" value="ECO:0007669"/>
    <property type="project" value="InterPro"/>
</dbReference>
<dbReference type="InterPro" id="IPR016035">
    <property type="entry name" value="Acyl_Trfase/lysoPLipase"/>
</dbReference>
<dbReference type="SUPFAM" id="SSF52151">
    <property type="entry name" value="FabD/lysophospholipase-like"/>
    <property type="match status" value="1"/>
</dbReference>
<dbReference type="InterPro" id="IPR016036">
    <property type="entry name" value="Malonyl_transacylase_ACP-bd"/>
</dbReference>
<feature type="domain" description="Ketosynthase family 3 (KS3)" evidence="5">
    <location>
        <begin position="1"/>
        <end position="420"/>
    </location>
</feature>
<dbReference type="InterPro" id="IPR016039">
    <property type="entry name" value="Thiolase-like"/>
</dbReference>
<dbReference type="SMART" id="SM00827">
    <property type="entry name" value="PKS_AT"/>
    <property type="match status" value="1"/>
</dbReference>
<evidence type="ECO:0000313" key="8">
    <source>
        <dbReference type="Proteomes" id="UP000192374"/>
    </source>
</evidence>
<accession>A0A7I7P9I5</accession>
<dbReference type="InterPro" id="IPR001227">
    <property type="entry name" value="Ac_transferase_dom_sf"/>
</dbReference>
<dbReference type="InterPro" id="IPR014030">
    <property type="entry name" value="Ketoacyl_synth_N"/>
</dbReference>
<dbReference type="SUPFAM" id="SSF53901">
    <property type="entry name" value="Thiolase-like"/>
    <property type="match status" value="1"/>
</dbReference>
<dbReference type="PANTHER" id="PTHR43775:SF37">
    <property type="entry name" value="SI:DKEY-61P9.11"/>
    <property type="match status" value="1"/>
</dbReference>
<reference evidence="6" key="3">
    <citation type="submission" date="2020-02" db="EMBL/GenBank/DDBJ databases">
        <authorList>
            <person name="Matsumoto Y."/>
            <person name="Motooka D."/>
            <person name="Nakamura S."/>
        </authorList>
    </citation>
    <scope>NUCLEOTIDE SEQUENCE</scope>
    <source>
        <strain evidence="6">JCM 16367</strain>
    </source>
</reference>
<sequence>MTPIAVVGIDCRFPGAPDKDAFWRLLMGGVVTDTEVPSQRWGIDTYYHPDGVAGSMNTRRAHFIDDVDAFDNDFFGVAPIEAAALDPQQRLLLQASWRALEDAGIDPRSLAGTPTAVFVGMMSSEWSFLQILDFAGLTAFRGAGSGYFMTANRISYHLNLTGPSMVIDSACSSSLMAVHQGCAALRSGETDTVIAAGANLLLTPALSIFYTQAGLSAPDGRCKPFGQSADGIGRGEGVAAVVLRRLDDAVADGQPIYAVVKSSVANHDGRSNGITAPNRGAQVKLMRRALELAELEAGQIDFVEAHGTGTVLGDMIEANALGDIHKTRGGEPCLLGSVKGNIGHTEGSAGIAAFIKTCLALQHRILPPTVFGDKANPRLRLDANGLRLADGPQELPVNGALGAVSSFGLGGSNAHAVLESAPPAAAPHPGATGVLTLSASSEQALRRNVDSIAAALHTLEDQRLASWCRSTNVVKRSNRHRFALEGNRATLVDGLRAYLAGTRAELASSAPMHKVPARVGLLCSGQGTQYPRMTRPLYDANPIYREHLEAATAALDPHLPSDLLAVMFGDDPGLHHTGLAQPALFAVSYALGKTLLQSGIRPAFGIGHSVGELAAACLAGVLSLDDAARLVAVRGRLMGCLPPGGAMIAADLGVEQAEALVADEPGCAIAAVNGPRSVAISGAAEAVSRAHAAVREQGGRAVNLRVSHAFHSPLMEPVVTEFRRELSGLTPRPAEFPLFSTVLGRQVEGHEMGGDYWVHQICSPVRFFDAVQAARSAVSADYVAEAGPRSTLLAMAAQCGLQPQSRSLPLCGGPDSDGMELLAVAATMLRDGYSPDLTPLYGSPAGPLQRIPPYVFDASSRFWFDGGVAAVAPARPAVVTPVGEREQPARVPAASEEAVLAVIADVGGYSVAELRRSSLLAEDLGYDSLLQLRLLDRLKAEYPQLEHINVTAVLPKIRSVGDLVDFMVQWFHRSGVTG</sequence>
<dbReference type="EMBL" id="MVIC01000002">
    <property type="protein sequence ID" value="ORB18166.1"/>
    <property type="molecule type" value="Genomic_DNA"/>
</dbReference>
<keyword evidence="8" id="KW-1185">Reference proteome</keyword>
<dbReference type="InterPro" id="IPR020841">
    <property type="entry name" value="PKS_Beta-ketoAc_synthase_dom"/>
</dbReference>
<dbReference type="RefSeq" id="WP_083084754.1">
    <property type="nucleotide sequence ID" value="NZ_AP022583.1"/>
</dbReference>
<dbReference type="PANTHER" id="PTHR43775">
    <property type="entry name" value="FATTY ACID SYNTHASE"/>
    <property type="match status" value="1"/>
</dbReference>
<protein>
    <submittedName>
        <fullName evidence="6 7">Polyketide synthase</fullName>
    </submittedName>
</protein>
<proteinExistence type="predicted"/>
<dbReference type="Gene3D" id="1.10.1200.10">
    <property type="entry name" value="ACP-like"/>
    <property type="match status" value="1"/>
</dbReference>
<dbReference type="InterPro" id="IPR014031">
    <property type="entry name" value="Ketoacyl_synth_C"/>
</dbReference>
<dbReference type="Pfam" id="PF16197">
    <property type="entry name" value="KAsynt_C_assoc"/>
    <property type="match status" value="1"/>
</dbReference>
<dbReference type="SUPFAM" id="SSF47336">
    <property type="entry name" value="ACP-like"/>
    <property type="match status" value="1"/>
</dbReference>
<evidence type="ECO:0000256" key="3">
    <source>
        <dbReference type="ARBA" id="ARBA00022679"/>
    </source>
</evidence>
<dbReference type="Proteomes" id="UP000192374">
    <property type="component" value="Unassembled WGS sequence"/>
</dbReference>